<keyword evidence="3" id="KW-1185">Reference proteome</keyword>
<evidence type="ECO:0000256" key="1">
    <source>
        <dbReference type="SAM" id="MobiDB-lite"/>
    </source>
</evidence>
<feature type="region of interest" description="Disordered" evidence="1">
    <location>
        <begin position="148"/>
        <end position="170"/>
    </location>
</feature>
<evidence type="ECO:0008006" key="4">
    <source>
        <dbReference type="Google" id="ProtNLM"/>
    </source>
</evidence>
<comment type="caution">
    <text evidence="2">The sequence shown here is derived from an EMBL/GenBank/DDBJ whole genome shotgun (WGS) entry which is preliminary data.</text>
</comment>
<proteinExistence type="predicted"/>
<reference evidence="2" key="1">
    <citation type="submission" date="2023-07" db="EMBL/GenBank/DDBJ databases">
        <title>draft genome sequence of fig (Ficus carica).</title>
        <authorList>
            <person name="Takahashi T."/>
            <person name="Nishimura K."/>
        </authorList>
    </citation>
    <scope>NUCLEOTIDE SEQUENCE</scope>
</reference>
<evidence type="ECO:0000313" key="3">
    <source>
        <dbReference type="Proteomes" id="UP001187192"/>
    </source>
</evidence>
<dbReference type="PANTHER" id="PTHR48449">
    <property type="entry name" value="DUF1985 DOMAIN-CONTAINING PROTEIN"/>
    <property type="match status" value="1"/>
</dbReference>
<feature type="region of interest" description="Disordered" evidence="1">
    <location>
        <begin position="189"/>
        <end position="210"/>
    </location>
</feature>
<accession>A0AA88DUX3</accession>
<sequence length="210" mass="23500">MSNANFDNDDDAVKLSLLYMIFYIPLSNANSVKIDLKFFALADNLDDFNDFPWGVFSWEATRATTCNTVENMMFSKRIPLKKSDKIHYSIAGFPHSLLVWAHETLPSIASKFTTKYDQAIPCMLSWITADNVKFDDVRSAFTAVGENQEAGCGEGRRRRKSEGGGVQGDRILVRDKQGWLKFLEPHLEGNPAVEGSKKEKGKVGTKLANP</sequence>
<protein>
    <recommendedName>
        <fullName evidence="4">DUF1985 domain-containing protein</fullName>
    </recommendedName>
</protein>
<name>A0AA88DUX3_FICCA</name>
<dbReference type="EMBL" id="BTGU01000126">
    <property type="protein sequence ID" value="GMN62280.1"/>
    <property type="molecule type" value="Genomic_DNA"/>
</dbReference>
<dbReference type="Proteomes" id="UP001187192">
    <property type="component" value="Unassembled WGS sequence"/>
</dbReference>
<gene>
    <name evidence="2" type="ORF">TIFTF001_031370</name>
</gene>
<dbReference type="AlphaFoldDB" id="A0AA88DUX3"/>
<evidence type="ECO:0000313" key="2">
    <source>
        <dbReference type="EMBL" id="GMN62280.1"/>
    </source>
</evidence>
<organism evidence="2 3">
    <name type="scientific">Ficus carica</name>
    <name type="common">Common fig</name>
    <dbReference type="NCBI Taxonomy" id="3494"/>
    <lineage>
        <taxon>Eukaryota</taxon>
        <taxon>Viridiplantae</taxon>
        <taxon>Streptophyta</taxon>
        <taxon>Embryophyta</taxon>
        <taxon>Tracheophyta</taxon>
        <taxon>Spermatophyta</taxon>
        <taxon>Magnoliopsida</taxon>
        <taxon>eudicotyledons</taxon>
        <taxon>Gunneridae</taxon>
        <taxon>Pentapetalae</taxon>
        <taxon>rosids</taxon>
        <taxon>fabids</taxon>
        <taxon>Rosales</taxon>
        <taxon>Moraceae</taxon>
        <taxon>Ficeae</taxon>
        <taxon>Ficus</taxon>
    </lineage>
</organism>
<dbReference type="PANTHER" id="PTHR48449:SF1">
    <property type="entry name" value="DUF1985 DOMAIN-CONTAINING PROTEIN"/>
    <property type="match status" value="1"/>
</dbReference>